<feature type="compositionally biased region" description="Basic and acidic residues" evidence="1">
    <location>
        <begin position="159"/>
        <end position="174"/>
    </location>
</feature>
<reference evidence="2" key="1">
    <citation type="submission" date="2022-11" db="UniProtKB">
        <authorList>
            <consortium name="EnsemblMetazoa"/>
        </authorList>
    </citation>
    <scope>IDENTIFICATION</scope>
</reference>
<feature type="region of interest" description="Disordered" evidence="1">
    <location>
        <begin position="287"/>
        <end position="318"/>
    </location>
</feature>
<dbReference type="CTD" id="285555"/>
<evidence type="ECO:0008006" key="4">
    <source>
        <dbReference type="Google" id="ProtNLM"/>
    </source>
</evidence>
<feature type="region of interest" description="Disordered" evidence="1">
    <location>
        <begin position="117"/>
        <end position="193"/>
    </location>
</feature>
<dbReference type="EnsemblMetazoa" id="XM_038204328.1">
    <property type="protein sequence ID" value="XP_038060256.1"/>
    <property type="gene ID" value="LOC119731241"/>
</dbReference>
<dbReference type="AlphaFoldDB" id="A0A914A9Z0"/>
<protein>
    <recommendedName>
        <fullName evidence="4">Sperm-tail PG-rich repeat-containing protein 2</fullName>
    </recommendedName>
</protein>
<organism evidence="2 3">
    <name type="scientific">Patiria miniata</name>
    <name type="common">Bat star</name>
    <name type="synonym">Asterina miniata</name>
    <dbReference type="NCBI Taxonomy" id="46514"/>
    <lineage>
        <taxon>Eukaryota</taxon>
        <taxon>Metazoa</taxon>
        <taxon>Echinodermata</taxon>
        <taxon>Eleutherozoa</taxon>
        <taxon>Asterozoa</taxon>
        <taxon>Asteroidea</taxon>
        <taxon>Valvatacea</taxon>
        <taxon>Valvatida</taxon>
        <taxon>Asterinidae</taxon>
        <taxon>Patiria</taxon>
    </lineage>
</organism>
<accession>A0A914A9Z0</accession>
<evidence type="ECO:0000313" key="3">
    <source>
        <dbReference type="Proteomes" id="UP000887568"/>
    </source>
</evidence>
<dbReference type="OrthoDB" id="406368at2759"/>
<evidence type="ECO:0000313" key="2">
    <source>
        <dbReference type="EnsemblMetazoa" id="XP_038060256.1"/>
    </source>
</evidence>
<name>A0A914A9Z0_PATMI</name>
<dbReference type="InterPro" id="IPR051291">
    <property type="entry name" value="CIMAP"/>
</dbReference>
<feature type="region of interest" description="Disordered" evidence="1">
    <location>
        <begin position="427"/>
        <end position="517"/>
    </location>
</feature>
<dbReference type="RefSeq" id="XP_038060256.1">
    <property type="nucleotide sequence ID" value="XM_038204328.1"/>
</dbReference>
<sequence length="583" mass="64335">MYDRAPRTLTKPQESTAATVGPGSYEPEAPAPSKIKADGYAPFSSMTTRETFLVVHDSVIAAPGPGHYDHINDMRITGGQSLANRSTRFEAPVSKTPGPGTYNLSKKGDWIKKMGVQTQDREAEKSGSLMTSRIRYSRKPQAPSIPTPGQAYGYEEHEDGTLKKQEPPQKDETRGPAYYAPSHNDTKTTTKYKGVHFGNLTSGRMDFNGRGGPGPGEYDPFVPAEKDLELLNASGPTRQTSRVFESKLPRYHEVIVHQEEKKAVPGPGKYEINSQFDKRPQAVNTEGMEVDHPPFMSQSKRFHDQKHSAPAPGTYNDPRHALEALKKIRGLKRSPFGQTAVRFQPQPHIQKTPGPGSYTFNGIANDSLRKAYIESTRRGAFGSTSVRIKPITKREDTAQPGPAHYQPKSRPQYSRYSQNVTANFASQTERLHSPPPTIKENPPPGSYEVSASYDLSHGKKAPAPPRTEAGRRKKGSFLSSSTRFAPPRDILLEKPEPLNPGPGTYNPSPKEEPKNGLMVTRDKRFKEKRNEYPGPGAYELSPLLQDTVLKGTFNATLNNPVAPHAEISRANSVMQKQAFVLGV</sequence>
<dbReference type="PANTHER" id="PTHR21580">
    <property type="entry name" value="SHIPPO-1-RELATED"/>
    <property type="match status" value="1"/>
</dbReference>
<keyword evidence="3" id="KW-1185">Reference proteome</keyword>
<dbReference type="InterPro" id="IPR010736">
    <property type="entry name" value="SHIPPO-rpt"/>
</dbReference>
<evidence type="ECO:0000256" key="1">
    <source>
        <dbReference type="SAM" id="MobiDB-lite"/>
    </source>
</evidence>
<dbReference type="OMA" id="NDPRHAL"/>
<dbReference type="PANTHER" id="PTHR21580:SF60">
    <property type="entry name" value="SPERM-TAIL PG-RICH REPEAT-CONTAINING PROTEIN 2"/>
    <property type="match status" value="1"/>
</dbReference>
<feature type="region of interest" description="Disordered" evidence="1">
    <location>
        <begin position="384"/>
        <end position="414"/>
    </location>
</feature>
<dbReference type="Proteomes" id="UP000887568">
    <property type="component" value="Unplaced"/>
</dbReference>
<dbReference type="Pfam" id="PF07004">
    <property type="entry name" value="SHIPPO-rpt"/>
    <property type="match status" value="5"/>
</dbReference>
<dbReference type="GeneID" id="119731241"/>
<proteinExistence type="predicted"/>
<feature type="region of interest" description="Disordered" evidence="1">
    <location>
        <begin position="1"/>
        <end position="40"/>
    </location>
</feature>
<feature type="compositionally biased region" description="Pro residues" evidence="1">
    <location>
        <begin position="433"/>
        <end position="445"/>
    </location>
</feature>